<dbReference type="PROSITE" id="PS51709">
    <property type="entry name" value="G_TRME"/>
    <property type="match status" value="1"/>
</dbReference>
<keyword evidence="5 6" id="KW-0342">GTP-binding</keyword>
<dbReference type="EMBL" id="LR134523">
    <property type="protein sequence ID" value="VEJ36385.1"/>
    <property type="molecule type" value="Genomic_DNA"/>
</dbReference>
<comment type="subunit">
    <text evidence="6">Homodimer. Heterotetramer of two MnmE and two MnmG subunits.</text>
</comment>
<dbReference type="AlphaFoldDB" id="A0A3S5AKK7"/>
<keyword evidence="6 9" id="KW-0378">Hydrolase</keyword>
<dbReference type="Gene3D" id="3.40.50.300">
    <property type="entry name" value="P-loop containing nucleotide triphosphate hydrolases"/>
    <property type="match status" value="1"/>
</dbReference>
<dbReference type="InterPro" id="IPR004520">
    <property type="entry name" value="GTPase_MnmE"/>
</dbReference>
<keyword evidence="6" id="KW-0460">Magnesium</keyword>
<comment type="subcellular location">
    <subcellularLocation>
        <location evidence="6">Cytoplasm</location>
    </subcellularLocation>
</comment>
<dbReference type="InterPro" id="IPR025867">
    <property type="entry name" value="MnmE_helical"/>
</dbReference>
<dbReference type="SUPFAM" id="SSF52540">
    <property type="entry name" value="P-loop containing nucleoside triphosphate hydrolases"/>
    <property type="match status" value="1"/>
</dbReference>
<sequence length="452" mass="49193">MTIAAISTAKAPAGIGIVRLSGTDAIIMGERFFSGRESLSDPANDRKLLYGHFVKDGEVYDEVLAVAFRGPRSYTGEDMVEIQAHGGSVGLERILSAFLEAGCVGATPGEFTKIAFLNGKLDLTEAEGIMDMIEAESVSAQKQGVRQLTGALYRKIEGFRASLKDTLAQLVAEIDFSTEEVEPVGVEVLIDTATKIREEMQRLLETFHRGKLVKEGIATAIVGKPNVGKSSFLNALLREDKAIVTEIPGTTRDVLEASYSLNGIHLRVQDTAGIRETEDVVEKLGIERALKSMEDADLVIAIFDASNPLTETDLKIIEGVRDKRALCLLNKRDLGSAVSAEEMEEYFPGAVIETSFREEEGLAAVEEKIESWFLAGDIRTDDVFLTSLRHRDLLQAAIESLDKGIADLEAGVGLDLAEIYIEDAFTKLGEITGQTADEEVLNHVFSKFCIGK</sequence>
<dbReference type="GO" id="GO:0046872">
    <property type="term" value="F:metal ion binding"/>
    <property type="evidence" value="ECO:0007669"/>
    <property type="project" value="UniProtKB-KW"/>
</dbReference>
<keyword evidence="2 6" id="KW-0819">tRNA processing</keyword>
<dbReference type="Pfam" id="PF01926">
    <property type="entry name" value="MMR_HSR1"/>
    <property type="match status" value="1"/>
</dbReference>
<evidence type="ECO:0000256" key="7">
    <source>
        <dbReference type="RuleBase" id="RU003313"/>
    </source>
</evidence>
<dbReference type="PRINTS" id="PR00326">
    <property type="entry name" value="GTP1OBG"/>
</dbReference>
<feature type="binding site" evidence="6">
    <location>
        <begin position="245"/>
        <end position="251"/>
    </location>
    <ligand>
        <name>GTP</name>
        <dbReference type="ChEBI" id="CHEBI:37565"/>
    </ligand>
</feature>
<evidence type="ECO:0000259" key="8">
    <source>
        <dbReference type="PROSITE" id="PS51709"/>
    </source>
</evidence>
<dbReference type="GO" id="GO:0005829">
    <property type="term" value="C:cytosol"/>
    <property type="evidence" value="ECO:0007669"/>
    <property type="project" value="TreeGrafter"/>
</dbReference>
<feature type="binding site" evidence="6">
    <location>
        <position position="226"/>
    </location>
    <ligand>
        <name>K(+)</name>
        <dbReference type="ChEBI" id="CHEBI:29103"/>
    </ligand>
</feature>
<dbReference type="Proteomes" id="UP000269544">
    <property type="component" value="Chromosome"/>
</dbReference>
<dbReference type="EC" id="3.6.-.-" evidence="6"/>
<keyword evidence="10" id="KW-1185">Reference proteome</keyword>
<organism evidence="9 10">
    <name type="scientific">Aedoeadaptatus ivorii</name>
    <dbReference type="NCBI Taxonomy" id="54006"/>
    <lineage>
        <taxon>Bacteria</taxon>
        <taxon>Bacillati</taxon>
        <taxon>Bacillota</taxon>
        <taxon>Tissierellia</taxon>
        <taxon>Tissierellales</taxon>
        <taxon>Peptoniphilaceae</taxon>
        <taxon>Aedoeadaptatus</taxon>
    </lineage>
</organism>
<dbReference type="NCBIfam" id="TIGR00450">
    <property type="entry name" value="mnmE_trmE_thdF"/>
    <property type="match status" value="1"/>
</dbReference>
<feature type="binding site" evidence="6">
    <location>
        <begin position="270"/>
        <end position="273"/>
    </location>
    <ligand>
        <name>GTP</name>
        <dbReference type="ChEBI" id="CHEBI:37565"/>
    </ligand>
</feature>
<dbReference type="OrthoDB" id="9805918at2"/>
<evidence type="ECO:0000256" key="2">
    <source>
        <dbReference type="ARBA" id="ARBA00022694"/>
    </source>
</evidence>
<comment type="caution">
    <text evidence="6">Lacks conserved residue(s) required for the propagation of feature annotation.</text>
</comment>
<feature type="binding site" evidence="6">
    <location>
        <position position="250"/>
    </location>
    <ligand>
        <name>K(+)</name>
        <dbReference type="ChEBI" id="CHEBI:29103"/>
    </ligand>
</feature>
<dbReference type="PANTHER" id="PTHR42714:SF2">
    <property type="entry name" value="TRNA MODIFICATION GTPASE GTPBP3, MITOCHONDRIAL"/>
    <property type="match status" value="1"/>
</dbReference>
<evidence type="ECO:0000256" key="3">
    <source>
        <dbReference type="ARBA" id="ARBA00022741"/>
    </source>
</evidence>
<reference evidence="9 10" key="1">
    <citation type="submission" date="2018-12" db="EMBL/GenBank/DDBJ databases">
        <authorList>
            <consortium name="Pathogen Informatics"/>
        </authorList>
    </citation>
    <scope>NUCLEOTIDE SEQUENCE [LARGE SCALE GENOMIC DNA]</scope>
    <source>
        <strain evidence="9 10">NCTC13079</strain>
    </source>
</reference>
<keyword evidence="6" id="KW-0963">Cytoplasm</keyword>
<dbReference type="GO" id="GO:0003924">
    <property type="term" value="F:GTPase activity"/>
    <property type="evidence" value="ECO:0007669"/>
    <property type="project" value="UniProtKB-UniRule"/>
</dbReference>
<feature type="domain" description="TrmE-type G" evidence="8">
    <location>
        <begin position="216"/>
        <end position="374"/>
    </location>
</feature>
<evidence type="ECO:0000313" key="10">
    <source>
        <dbReference type="Proteomes" id="UP000269544"/>
    </source>
</evidence>
<dbReference type="RefSeq" id="WP_126466271.1">
    <property type="nucleotide sequence ID" value="NZ_LR134523.1"/>
</dbReference>
<dbReference type="FunFam" id="3.40.50.300:FF:000494">
    <property type="entry name" value="tRNA modification GTPase MnmE"/>
    <property type="match status" value="1"/>
</dbReference>
<protein>
    <recommendedName>
        <fullName evidence="6">tRNA modification GTPase MnmE</fullName>
        <ecNumber evidence="6">3.6.-.-</ecNumber>
    </recommendedName>
</protein>
<dbReference type="NCBIfam" id="TIGR00231">
    <property type="entry name" value="small_GTP"/>
    <property type="match status" value="1"/>
</dbReference>
<dbReference type="GO" id="GO:0005525">
    <property type="term" value="F:GTP binding"/>
    <property type="evidence" value="ECO:0007669"/>
    <property type="project" value="UniProtKB-UniRule"/>
</dbReference>
<gene>
    <name evidence="9" type="primary">mnmE_2</name>
    <name evidence="6" type="synonym">mnmE</name>
    <name evidence="6" type="synonym">trmE</name>
    <name evidence="9" type="ORF">NCTC13079_01591</name>
</gene>
<comment type="cofactor">
    <cofactor evidence="6">
        <name>K(+)</name>
        <dbReference type="ChEBI" id="CHEBI:29103"/>
    </cofactor>
    <text evidence="6">Binds 1 potassium ion per subunit.</text>
</comment>
<keyword evidence="6" id="KW-0479">Metal-binding</keyword>
<feature type="binding site" evidence="6">
    <location>
        <position position="452"/>
    </location>
    <ligand>
        <name>(6S)-5-formyl-5,6,7,8-tetrahydrofolate</name>
        <dbReference type="ChEBI" id="CHEBI:57457"/>
    </ligand>
</feature>
<dbReference type="Pfam" id="PF12631">
    <property type="entry name" value="MnmE_helical"/>
    <property type="match status" value="1"/>
</dbReference>
<dbReference type="CDD" id="cd14858">
    <property type="entry name" value="TrmE_N"/>
    <property type="match status" value="1"/>
</dbReference>
<dbReference type="Gene3D" id="3.30.1360.120">
    <property type="entry name" value="Probable tRNA modification gtpase trme, domain 1"/>
    <property type="match status" value="1"/>
</dbReference>
<feature type="binding site" evidence="6">
    <location>
        <begin position="226"/>
        <end position="231"/>
    </location>
    <ligand>
        <name>GTP</name>
        <dbReference type="ChEBI" id="CHEBI:37565"/>
    </ligand>
</feature>
<feature type="binding site" evidence="6">
    <location>
        <position position="120"/>
    </location>
    <ligand>
        <name>(6S)-5-formyl-5,6,7,8-tetrahydrofolate</name>
        <dbReference type="ChEBI" id="CHEBI:57457"/>
    </ligand>
</feature>
<dbReference type="CDD" id="cd04164">
    <property type="entry name" value="trmE"/>
    <property type="match status" value="1"/>
</dbReference>
<dbReference type="SUPFAM" id="SSF116878">
    <property type="entry name" value="TrmE connector domain"/>
    <property type="match status" value="1"/>
</dbReference>
<feature type="binding site" evidence="6">
    <location>
        <position position="245"/>
    </location>
    <ligand>
        <name>K(+)</name>
        <dbReference type="ChEBI" id="CHEBI:29103"/>
    </ligand>
</feature>
<dbReference type="GO" id="GO:0030488">
    <property type="term" value="P:tRNA methylation"/>
    <property type="evidence" value="ECO:0007669"/>
    <property type="project" value="TreeGrafter"/>
</dbReference>
<dbReference type="InterPro" id="IPR006073">
    <property type="entry name" value="GTP-bd"/>
</dbReference>
<feature type="binding site" evidence="6">
    <location>
        <position position="247"/>
    </location>
    <ligand>
        <name>K(+)</name>
        <dbReference type="ChEBI" id="CHEBI:29103"/>
    </ligand>
</feature>
<evidence type="ECO:0000256" key="4">
    <source>
        <dbReference type="ARBA" id="ARBA00022958"/>
    </source>
</evidence>
<evidence type="ECO:0000256" key="1">
    <source>
        <dbReference type="ARBA" id="ARBA00011043"/>
    </source>
</evidence>
<dbReference type="KEGG" id="piv:NCTC13079_01591"/>
<feature type="binding site" evidence="6">
    <location>
        <position position="251"/>
    </location>
    <ligand>
        <name>Mg(2+)</name>
        <dbReference type="ChEBI" id="CHEBI:18420"/>
    </ligand>
</feature>
<keyword evidence="4 6" id="KW-0630">Potassium</keyword>
<feature type="binding site" evidence="6">
    <location>
        <position position="230"/>
    </location>
    <ligand>
        <name>Mg(2+)</name>
        <dbReference type="ChEBI" id="CHEBI:18420"/>
    </ligand>
</feature>
<keyword evidence="3 6" id="KW-0547">Nucleotide-binding</keyword>
<dbReference type="InterPro" id="IPR031168">
    <property type="entry name" value="G_TrmE"/>
</dbReference>
<dbReference type="InterPro" id="IPR027266">
    <property type="entry name" value="TrmE/GcvT-like"/>
</dbReference>
<dbReference type="InterPro" id="IPR018948">
    <property type="entry name" value="GTP-bd_TrmE_N"/>
</dbReference>
<comment type="function">
    <text evidence="6">Exhibits a very high intrinsic GTPase hydrolysis rate. Involved in the addition of a carboxymethylaminomethyl (cmnm) group at the wobble position (U34) of certain tRNAs, forming tRNA-cmnm(5)s(2)U34.</text>
</comment>
<dbReference type="Gene3D" id="1.20.120.430">
    <property type="entry name" value="tRNA modification GTPase MnmE domain 2"/>
    <property type="match status" value="1"/>
</dbReference>
<dbReference type="InterPro" id="IPR027368">
    <property type="entry name" value="MnmE_dom2"/>
</dbReference>
<evidence type="ECO:0000256" key="5">
    <source>
        <dbReference type="ARBA" id="ARBA00023134"/>
    </source>
</evidence>
<accession>A0A3S5AKK7</accession>
<proteinExistence type="inferred from homology"/>
<dbReference type="HAMAP" id="MF_00379">
    <property type="entry name" value="GTPase_MnmE"/>
    <property type="match status" value="1"/>
</dbReference>
<name>A0A3S5AKK7_9FIRM</name>
<feature type="binding site" evidence="6">
    <location>
        <position position="81"/>
    </location>
    <ligand>
        <name>(6S)-5-formyl-5,6,7,8-tetrahydrofolate</name>
        <dbReference type="ChEBI" id="CHEBI:57457"/>
    </ligand>
</feature>
<feature type="binding site" evidence="6">
    <location>
        <position position="19"/>
    </location>
    <ligand>
        <name>(6S)-5-formyl-5,6,7,8-tetrahydrofolate</name>
        <dbReference type="ChEBI" id="CHEBI:57457"/>
    </ligand>
</feature>
<dbReference type="NCBIfam" id="NF003661">
    <property type="entry name" value="PRK05291.1-3"/>
    <property type="match status" value="1"/>
</dbReference>
<dbReference type="Pfam" id="PF10396">
    <property type="entry name" value="TrmE_N"/>
    <property type="match status" value="1"/>
</dbReference>
<evidence type="ECO:0000256" key="6">
    <source>
        <dbReference type="HAMAP-Rule" id="MF_00379"/>
    </source>
</evidence>
<evidence type="ECO:0000313" key="9">
    <source>
        <dbReference type="EMBL" id="VEJ36385.1"/>
    </source>
</evidence>
<dbReference type="GO" id="GO:0002098">
    <property type="term" value="P:tRNA wobble uridine modification"/>
    <property type="evidence" value="ECO:0007669"/>
    <property type="project" value="TreeGrafter"/>
</dbReference>
<comment type="similarity">
    <text evidence="1 6 7">Belongs to the TRAFAC class TrmE-Era-EngA-EngB-Septin-like GTPase superfamily. TrmE GTPase family.</text>
</comment>
<dbReference type="PANTHER" id="PTHR42714">
    <property type="entry name" value="TRNA MODIFICATION GTPASE GTPBP3"/>
    <property type="match status" value="1"/>
</dbReference>
<dbReference type="InterPro" id="IPR005225">
    <property type="entry name" value="Small_GTP-bd"/>
</dbReference>
<dbReference type="InterPro" id="IPR027417">
    <property type="entry name" value="P-loop_NTPase"/>
</dbReference>